<organism evidence="1 2">
    <name type="scientific">Staurois parvus</name>
    <dbReference type="NCBI Taxonomy" id="386267"/>
    <lineage>
        <taxon>Eukaryota</taxon>
        <taxon>Metazoa</taxon>
        <taxon>Chordata</taxon>
        <taxon>Craniata</taxon>
        <taxon>Vertebrata</taxon>
        <taxon>Euteleostomi</taxon>
        <taxon>Amphibia</taxon>
        <taxon>Batrachia</taxon>
        <taxon>Anura</taxon>
        <taxon>Neobatrachia</taxon>
        <taxon>Ranoidea</taxon>
        <taxon>Ranidae</taxon>
        <taxon>Staurois</taxon>
    </lineage>
</organism>
<gene>
    <name evidence="1" type="ORF">SPARVUS_LOCUS6482793</name>
</gene>
<comment type="caution">
    <text evidence="1">The sequence shown here is derived from an EMBL/GenBank/DDBJ whole genome shotgun (WGS) entry which is preliminary data.</text>
</comment>
<evidence type="ECO:0000313" key="1">
    <source>
        <dbReference type="EMBL" id="CAI9567020.1"/>
    </source>
</evidence>
<reference evidence="1" key="1">
    <citation type="submission" date="2023-05" db="EMBL/GenBank/DDBJ databases">
        <authorList>
            <person name="Stuckert A."/>
        </authorList>
    </citation>
    <scope>NUCLEOTIDE SEQUENCE</scope>
</reference>
<sequence>MDPVIQKIDEAMLLILLRMVRSRGWTDHLETRHCPRARDAPWYLFHRLF</sequence>
<evidence type="ECO:0000313" key="2">
    <source>
        <dbReference type="Proteomes" id="UP001162483"/>
    </source>
</evidence>
<dbReference type="EMBL" id="CATNWA010014082">
    <property type="protein sequence ID" value="CAI9567020.1"/>
    <property type="molecule type" value="Genomic_DNA"/>
</dbReference>
<keyword evidence="2" id="KW-1185">Reference proteome</keyword>
<name>A0ABN9D3F5_9NEOB</name>
<proteinExistence type="predicted"/>
<protein>
    <submittedName>
        <fullName evidence="1">Uncharacterized protein</fullName>
    </submittedName>
</protein>
<accession>A0ABN9D3F5</accession>
<dbReference type="Proteomes" id="UP001162483">
    <property type="component" value="Unassembled WGS sequence"/>
</dbReference>